<organism evidence="2 3">
    <name type="scientific">Solanum commersonii</name>
    <name type="common">Commerson's wild potato</name>
    <name type="synonym">Commerson's nightshade</name>
    <dbReference type="NCBI Taxonomy" id="4109"/>
    <lineage>
        <taxon>Eukaryota</taxon>
        <taxon>Viridiplantae</taxon>
        <taxon>Streptophyta</taxon>
        <taxon>Embryophyta</taxon>
        <taxon>Tracheophyta</taxon>
        <taxon>Spermatophyta</taxon>
        <taxon>Magnoliopsida</taxon>
        <taxon>eudicotyledons</taxon>
        <taxon>Gunneridae</taxon>
        <taxon>Pentapetalae</taxon>
        <taxon>asterids</taxon>
        <taxon>lamiids</taxon>
        <taxon>Solanales</taxon>
        <taxon>Solanaceae</taxon>
        <taxon>Solanoideae</taxon>
        <taxon>Solaneae</taxon>
        <taxon>Solanum</taxon>
    </lineage>
</organism>
<feature type="region of interest" description="Disordered" evidence="1">
    <location>
        <begin position="1"/>
        <end position="67"/>
    </location>
</feature>
<dbReference type="AlphaFoldDB" id="A0A9J5ZRG5"/>
<dbReference type="EMBL" id="JACXVP010000003">
    <property type="protein sequence ID" value="KAG5614691.1"/>
    <property type="molecule type" value="Genomic_DNA"/>
</dbReference>
<evidence type="ECO:0000256" key="1">
    <source>
        <dbReference type="SAM" id="MobiDB-lite"/>
    </source>
</evidence>
<evidence type="ECO:0000313" key="3">
    <source>
        <dbReference type="Proteomes" id="UP000824120"/>
    </source>
</evidence>
<name>A0A9J5ZRG5_SOLCO</name>
<feature type="compositionally biased region" description="Polar residues" evidence="1">
    <location>
        <begin position="34"/>
        <end position="50"/>
    </location>
</feature>
<proteinExistence type="predicted"/>
<accession>A0A9J5ZRG5</accession>
<evidence type="ECO:0000313" key="2">
    <source>
        <dbReference type="EMBL" id="KAG5614691.1"/>
    </source>
</evidence>
<protein>
    <submittedName>
        <fullName evidence="2">Uncharacterized protein</fullName>
    </submittedName>
</protein>
<keyword evidence="3" id="KW-1185">Reference proteome</keyword>
<gene>
    <name evidence="2" type="ORF">H5410_014515</name>
</gene>
<dbReference type="Proteomes" id="UP000824120">
    <property type="component" value="Chromosome 3"/>
</dbReference>
<feature type="compositionally biased region" description="Polar residues" evidence="1">
    <location>
        <begin position="18"/>
        <end position="27"/>
    </location>
</feature>
<comment type="caution">
    <text evidence="2">The sequence shown here is derived from an EMBL/GenBank/DDBJ whole genome shotgun (WGS) entry which is preliminary data.</text>
</comment>
<reference evidence="2 3" key="1">
    <citation type="submission" date="2020-09" db="EMBL/GenBank/DDBJ databases">
        <title>De no assembly of potato wild relative species, Solanum commersonii.</title>
        <authorList>
            <person name="Cho K."/>
        </authorList>
    </citation>
    <scope>NUCLEOTIDE SEQUENCE [LARGE SCALE GENOMIC DNA]</scope>
    <source>
        <strain evidence="2">LZ3.2</strain>
        <tissue evidence="2">Leaf</tissue>
    </source>
</reference>
<sequence>MSSTTSGTTYDYDPFFDNDTTSKNINSLPHPHNASLNLNNQPSPTRQNSIDPIRRSSCHAPPPKRYGYSTGEYGQSYALLTTLNSIVVPNSYMQASGQKC</sequence>